<feature type="transmembrane region" description="Helical" evidence="1">
    <location>
        <begin position="12"/>
        <end position="32"/>
    </location>
</feature>
<keyword evidence="3" id="KW-1185">Reference proteome</keyword>
<dbReference type="Pfam" id="PF13738">
    <property type="entry name" value="Pyr_redox_3"/>
    <property type="match status" value="1"/>
</dbReference>
<dbReference type="PATRIC" id="fig|1324261.3.peg.3419"/>
<dbReference type="PANTHER" id="PTHR42877:SF4">
    <property type="entry name" value="FAD_NAD(P)-BINDING DOMAIN-CONTAINING PROTEIN-RELATED"/>
    <property type="match status" value="1"/>
</dbReference>
<dbReference type="AlphaFoldDB" id="A0A051TUH0"/>
<reference evidence="2 3" key="1">
    <citation type="submission" date="2014-04" db="EMBL/GenBank/DDBJ databases">
        <title>The Genome Sequence of Mycobacterium tuberculosis TKK-01-0051.</title>
        <authorList>
            <consortium name="The Broad Institute Genomics Platform"/>
            <consortium name="The Broad Institute Genome Sequencing Center for Infectious Disease"/>
            <person name="Earl A.M."/>
            <person name="Cohen K."/>
            <person name="Pym A."/>
            <person name="Bishai W."/>
            <person name="Maharaj K."/>
            <person name="Desjardins C."/>
            <person name="Abeel T."/>
            <person name="Young S."/>
            <person name="Zeng Q."/>
            <person name="Gargeya S."/>
            <person name="Abouelleil A."/>
            <person name="Alvarado L."/>
            <person name="Chapman S.B."/>
            <person name="Gainer-Dewar J."/>
            <person name="Goldberg J."/>
            <person name="Griggs A."/>
            <person name="Gujja S."/>
            <person name="Hansen M."/>
            <person name="Howarth C."/>
            <person name="Imamovic A."/>
            <person name="Larimer J."/>
            <person name="Murphy C."/>
            <person name="Naylor J."/>
            <person name="Pearson M."/>
            <person name="Poon T.W."/>
            <person name="Priest M."/>
            <person name="Roberts A."/>
            <person name="Saif S."/>
            <person name="Shea T."/>
            <person name="Sykes S."/>
            <person name="Wortman J."/>
            <person name="Nusbaum C."/>
            <person name="Birren B."/>
        </authorList>
    </citation>
    <scope>NUCLEOTIDE SEQUENCE [LARGE SCALE GENOMIC DNA]</scope>
    <source>
        <strain evidence="2 3">TKK-01-0051</strain>
    </source>
</reference>
<dbReference type="EMBL" id="JLXW01000010">
    <property type="protein sequence ID" value="KBZ60435.1"/>
    <property type="molecule type" value="Genomic_DNA"/>
</dbReference>
<evidence type="ECO:0008006" key="4">
    <source>
        <dbReference type="Google" id="ProtNLM"/>
    </source>
</evidence>
<dbReference type="InterPro" id="IPR036188">
    <property type="entry name" value="FAD/NAD-bd_sf"/>
</dbReference>
<keyword evidence="1" id="KW-0812">Transmembrane</keyword>
<proteinExistence type="predicted"/>
<evidence type="ECO:0000256" key="1">
    <source>
        <dbReference type="SAM" id="Phobius"/>
    </source>
</evidence>
<gene>
    <name evidence="2" type="ORF">K875_03379</name>
</gene>
<accession>A0A051TUH0</accession>
<organism evidence="2 3">
    <name type="scientific">Mycobacterium [tuberculosis] TKK-01-0051</name>
    <dbReference type="NCBI Taxonomy" id="1324261"/>
    <lineage>
        <taxon>Bacteria</taxon>
        <taxon>Bacillati</taxon>
        <taxon>Actinomycetota</taxon>
        <taxon>Actinomycetes</taxon>
        <taxon>Mycobacteriales</taxon>
        <taxon>Mycobacteriaceae</taxon>
        <taxon>Mycobacterium</taxon>
        <taxon>Mycobacterium avium complex (MAC)</taxon>
    </lineage>
</organism>
<dbReference type="Proteomes" id="UP000025947">
    <property type="component" value="Unassembled WGS sequence"/>
</dbReference>
<dbReference type="InterPro" id="IPR051209">
    <property type="entry name" value="FAD-bind_Monooxygenase_sf"/>
</dbReference>
<keyword evidence="1" id="KW-0472">Membrane</keyword>
<protein>
    <recommendedName>
        <fullName evidence="4">Cyclohexanone monooxygenase</fullName>
    </recommendedName>
</protein>
<evidence type="ECO:0000313" key="3">
    <source>
        <dbReference type="Proteomes" id="UP000025947"/>
    </source>
</evidence>
<dbReference type="SUPFAM" id="SSF51905">
    <property type="entry name" value="FAD/NAD(P)-binding domain"/>
    <property type="match status" value="2"/>
</dbReference>
<dbReference type="RefSeq" id="WP_011560579.1">
    <property type="nucleotide sequence ID" value="NZ_KK328284.1"/>
</dbReference>
<dbReference type="Gene3D" id="3.50.50.60">
    <property type="entry name" value="FAD/NAD(P)-binding domain"/>
    <property type="match status" value="2"/>
</dbReference>
<dbReference type="PANTHER" id="PTHR42877">
    <property type="entry name" value="L-ORNITHINE N(5)-MONOOXYGENASE-RELATED"/>
    <property type="match status" value="1"/>
</dbReference>
<sequence>MDRKSDRNYEIIIIGAGFSGIGSGISLMKAGFTDFLMVDDADGVGGTWHWNTYPGIAVDIPSFSYQFSYEMRPSWSRTYAHGNELKAYAERCVEKYRLWDHIRFNTTITEACFDENATRWHLTSANGEEFTARFVINCSGVLSRPKWPEIKGVRDFAGVTLHTARWDNAKDLSGKRVAVIGTGASAVQLIPEVAKKAESLTVFQRTPIYCLPKPDFPIPTWGGRLLHFLPGAQLATRTASQAFVEITFPIAAHFHTVIPFADVMESAAKRYMRREVHDPTTREQLIPRYSLGCKRPSFHNSYLATYNRSNVSLETSGITHIDHASVHTRDGKAHPIDVLILATGFKVMESGNMPTYVLKGRGGLEQATWWDEHRLQAFEGVSVPGFPNHFNIFGPYGYNGSSYFTLIEAQSRHIVRCLRRARALGANCVEVKKEANDRYFAEVLRRRHRQVFWQPSCSNANSYYFDRHGDVPLRPSTTLETYWRSRTFRLSDYRFENRPEEVCPR</sequence>
<keyword evidence="1" id="KW-1133">Transmembrane helix</keyword>
<name>A0A051TUH0_9MYCO</name>
<evidence type="ECO:0000313" key="2">
    <source>
        <dbReference type="EMBL" id="KBZ60435.1"/>
    </source>
</evidence>
<dbReference type="GeneID" id="45764422"/>
<comment type="caution">
    <text evidence="2">The sequence shown here is derived from an EMBL/GenBank/DDBJ whole genome shotgun (WGS) entry which is preliminary data.</text>
</comment>
<dbReference type="HOGENOM" id="CLU_006937_7_1_11"/>